<dbReference type="EMBL" id="CM044701">
    <property type="protein sequence ID" value="KAI5679952.1"/>
    <property type="molecule type" value="Genomic_DNA"/>
</dbReference>
<evidence type="ECO:0000313" key="2">
    <source>
        <dbReference type="Proteomes" id="UP001060085"/>
    </source>
</evidence>
<sequence length="215" mass="23543">MSTQEQRTQPLRHSRSLRRRKTGLDVDLNAAPPSESRDQVGTSSHEGVVAPAPPAPIDVDAFDDDVIISSPRAFAQAKYNSRRNHGRTVVVDVDSEARPTRIPQNTRSKRRRVSADQTSINCDLYINLEANNNSTRDNANSAVPPPPPPPPKELTFNCPVCMGPLVEEMSTKCGHIFCKACIKAAIAAQSKCPTCRRKVTVKDIIRVYLPAASCS</sequence>
<gene>
    <name evidence="1" type="ORF">M9H77_01179</name>
</gene>
<protein>
    <submittedName>
        <fullName evidence="1">Uncharacterized protein</fullName>
    </submittedName>
</protein>
<proteinExistence type="predicted"/>
<keyword evidence="2" id="KW-1185">Reference proteome</keyword>
<dbReference type="Proteomes" id="UP001060085">
    <property type="component" value="Linkage Group LG01"/>
</dbReference>
<name>A0ACC0C512_CATRO</name>
<evidence type="ECO:0000313" key="1">
    <source>
        <dbReference type="EMBL" id="KAI5679952.1"/>
    </source>
</evidence>
<reference evidence="2" key="1">
    <citation type="journal article" date="2023" name="Nat. Plants">
        <title>Single-cell RNA sequencing provides a high-resolution roadmap for understanding the multicellular compartmentation of specialized metabolism.</title>
        <authorList>
            <person name="Sun S."/>
            <person name="Shen X."/>
            <person name="Li Y."/>
            <person name="Li Y."/>
            <person name="Wang S."/>
            <person name="Li R."/>
            <person name="Zhang H."/>
            <person name="Shen G."/>
            <person name="Guo B."/>
            <person name="Wei J."/>
            <person name="Xu J."/>
            <person name="St-Pierre B."/>
            <person name="Chen S."/>
            <person name="Sun C."/>
        </authorList>
    </citation>
    <scope>NUCLEOTIDE SEQUENCE [LARGE SCALE GENOMIC DNA]</scope>
</reference>
<comment type="caution">
    <text evidence="1">The sequence shown here is derived from an EMBL/GenBank/DDBJ whole genome shotgun (WGS) entry which is preliminary data.</text>
</comment>
<accession>A0ACC0C512</accession>
<organism evidence="1 2">
    <name type="scientific">Catharanthus roseus</name>
    <name type="common">Madagascar periwinkle</name>
    <name type="synonym">Vinca rosea</name>
    <dbReference type="NCBI Taxonomy" id="4058"/>
    <lineage>
        <taxon>Eukaryota</taxon>
        <taxon>Viridiplantae</taxon>
        <taxon>Streptophyta</taxon>
        <taxon>Embryophyta</taxon>
        <taxon>Tracheophyta</taxon>
        <taxon>Spermatophyta</taxon>
        <taxon>Magnoliopsida</taxon>
        <taxon>eudicotyledons</taxon>
        <taxon>Gunneridae</taxon>
        <taxon>Pentapetalae</taxon>
        <taxon>asterids</taxon>
        <taxon>lamiids</taxon>
        <taxon>Gentianales</taxon>
        <taxon>Apocynaceae</taxon>
        <taxon>Rauvolfioideae</taxon>
        <taxon>Vinceae</taxon>
        <taxon>Catharanthinae</taxon>
        <taxon>Catharanthus</taxon>
    </lineage>
</organism>